<evidence type="ECO:0000313" key="3">
    <source>
        <dbReference type="Proteomes" id="UP001627154"/>
    </source>
</evidence>
<gene>
    <name evidence="2" type="ORF">TKK_009939</name>
</gene>
<evidence type="ECO:0000256" key="1">
    <source>
        <dbReference type="SAM" id="MobiDB-lite"/>
    </source>
</evidence>
<feature type="region of interest" description="Disordered" evidence="1">
    <location>
        <begin position="133"/>
        <end position="168"/>
    </location>
</feature>
<feature type="compositionally biased region" description="Basic residues" evidence="1">
    <location>
        <begin position="141"/>
        <end position="158"/>
    </location>
</feature>
<accession>A0ABD2WSR9</accession>
<evidence type="ECO:0000313" key="2">
    <source>
        <dbReference type="EMBL" id="KAL3396066.1"/>
    </source>
</evidence>
<reference evidence="2 3" key="1">
    <citation type="journal article" date="2024" name="bioRxiv">
        <title>A reference genome for Trichogramma kaykai: A tiny desert-dwelling parasitoid wasp with competing sex-ratio distorters.</title>
        <authorList>
            <person name="Culotta J."/>
            <person name="Lindsey A.R."/>
        </authorList>
    </citation>
    <scope>NUCLEOTIDE SEQUENCE [LARGE SCALE GENOMIC DNA]</scope>
    <source>
        <strain evidence="2 3">KSX58</strain>
    </source>
</reference>
<sequence length="202" mass="22907">MAVERLDLEKIELPLDYGADAALVDMPVWAYSVHDDSNPGHVALFNFELAAGALAVVECLEKRGGYALDRCGASRIMKTFAQIGAYLTEREARDRSWYEDERFVEEAKKWMILPRAPSHLEVTTDMEYIEIGGVGEEGGGRRGRRRRGRRGGRGRRSKPSREEESSRVPRLSLYDLISMRPEEAAKIVTYKRYHELATSPES</sequence>
<protein>
    <submittedName>
        <fullName evidence="2">Uncharacterized protein</fullName>
    </submittedName>
</protein>
<organism evidence="2 3">
    <name type="scientific">Trichogramma kaykai</name>
    <dbReference type="NCBI Taxonomy" id="54128"/>
    <lineage>
        <taxon>Eukaryota</taxon>
        <taxon>Metazoa</taxon>
        <taxon>Ecdysozoa</taxon>
        <taxon>Arthropoda</taxon>
        <taxon>Hexapoda</taxon>
        <taxon>Insecta</taxon>
        <taxon>Pterygota</taxon>
        <taxon>Neoptera</taxon>
        <taxon>Endopterygota</taxon>
        <taxon>Hymenoptera</taxon>
        <taxon>Apocrita</taxon>
        <taxon>Proctotrupomorpha</taxon>
        <taxon>Chalcidoidea</taxon>
        <taxon>Trichogrammatidae</taxon>
        <taxon>Trichogramma</taxon>
    </lineage>
</organism>
<dbReference type="Proteomes" id="UP001627154">
    <property type="component" value="Unassembled WGS sequence"/>
</dbReference>
<dbReference type="EMBL" id="JBJJXI010000074">
    <property type="protein sequence ID" value="KAL3396066.1"/>
    <property type="molecule type" value="Genomic_DNA"/>
</dbReference>
<comment type="caution">
    <text evidence="2">The sequence shown here is derived from an EMBL/GenBank/DDBJ whole genome shotgun (WGS) entry which is preliminary data.</text>
</comment>
<keyword evidence="3" id="KW-1185">Reference proteome</keyword>
<proteinExistence type="predicted"/>
<name>A0ABD2WSR9_9HYME</name>
<dbReference type="AlphaFoldDB" id="A0ABD2WSR9"/>